<reference evidence="2" key="3">
    <citation type="journal article" date="2017" name="Nature">
        <title>Genome sequence of the progenitor of the wheat D genome Aegilops tauschii.</title>
        <authorList>
            <person name="Luo M.C."/>
            <person name="Gu Y.Q."/>
            <person name="Puiu D."/>
            <person name="Wang H."/>
            <person name="Twardziok S.O."/>
            <person name="Deal K.R."/>
            <person name="Huo N."/>
            <person name="Zhu T."/>
            <person name="Wang L."/>
            <person name="Wang Y."/>
            <person name="McGuire P.E."/>
            <person name="Liu S."/>
            <person name="Long H."/>
            <person name="Ramasamy R.K."/>
            <person name="Rodriguez J.C."/>
            <person name="Van S.L."/>
            <person name="Yuan L."/>
            <person name="Wang Z."/>
            <person name="Xia Z."/>
            <person name="Xiao L."/>
            <person name="Anderson O.D."/>
            <person name="Ouyang S."/>
            <person name="Liang Y."/>
            <person name="Zimin A.V."/>
            <person name="Pertea G."/>
            <person name="Qi P."/>
            <person name="Bennetzen J.L."/>
            <person name="Dai X."/>
            <person name="Dawson M.W."/>
            <person name="Muller H.G."/>
            <person name="Kugler K."/>
            <person name="Rivarola-Duarte L."/>
            <person name="Spannagl M."/>
            <person name="Mayer K.F.X."/>
            <person name="Lu F.H."/>
            <person name="Bevan M.W."/>
            <person name="Leroy P."/>
            <person name="Li P."/>
            <person name="You F.M."/>
            <person name="Sun Q."/>
            <person name="Liu Z."/>
            <person name="Lyons E."/>
            <person name="Wicker T."/>
            <person name="Salzberg S.L."/>
            <person name="Devos K.M."/>
            <person name="Dvorak J."/>
        </authorList>
    </citation>
    <scope>NUCLEOTIDE SEQUENCE [LARGE SCALE GENOMIC DNA]</scope>
    <source>
        <strain evidence="2">cv. AL8/78</strain>
    </source>
</reference>
<evidence type="ECO:0000313" key="2">
    <source>
        <dbReference type="EnsemblPlants" id="AET2Gv20833400.1"/>
    </source>
</evidence>
<reference evidence="3" key="1">
    <citation type="journal article" date="2014" name="Science">
        <title>Ancient hybridizations among the ancestral genomes of bread wheat.</title>
        <authorList>
            <consortium name="International Wheat Genome Sequencing Consortium,"/>
            <person name="Marcussen T."/>
            <person name="Sandve S.R."/>
            <person name="Heier L."/>
            <person name="Spannagl M."/>
            <person name="Pfeifer M."/>
            <person name="Jakobsen K.S."/>
            <person name="Wulff B.B."/>
            <person name="Steuernagel B."/>
            <person name="Mayer K.F."/>
            <person name="Olsen O.A."/>
        </authorList>
    </citation>
    <scope>NUCLEOTIDE SEQUENCE [LARGE SCALE GENOMIC DNA]</scope>
    <source>
        <strain evidence="3">cv. AL8/78</strain>
    </source>
</reference>
<sequence length="61" mass="6659">PQRRNLTDRSSPPSLDSRRPGTQGGGARADWIPFRGRFKSSSLFLRPAVVLVIFCGGVDCV</sequence>
<dbReference type="AlphaFoldDB" id="A0A453CG85"/>
<protein>
    <submittedName>
        <fullName evidence="2">Uncharacterized protein</fullName>
    </submittedName>
</protein>
<organism evidence="2 3">
    <name type="scientific">Aegilops tauschii subsp. strangulata</name>
    <name type="common">Goatgrass</name>
    <dbReference type="NCBI Taxonomy" id="200361"/>
    <lineage>
        <taxon>Eukaryota</taxon>
        <taxon>Viridiplantae</taxon>
        <taxon>Streptophyta</taxon>
        <taxon>Embryophyta</taxon>
        <taxon>Tracheophyta</taxon>
        <taxon>Spermatophyta</taxon>
        <taxon>Magnoliopsida</taxon>
        <taxon>Liliopsida</taxon>
        <taxon>Poales</taxon>
        <taxon>Poaceae</taxon>
        <taxon>BOP clade</taxon>
        <taxon>Pooideae</taxon>
        <taxon>Triticodae</taxon>
        <taxon>Triticeae</taxon>
        <taxon>Triticinae</taxon>
        <taxon>Aegilops</taxon>
    </lineage>
</organism>
<reference evidence="3" key="2">
    <citation type="journal article" date="2017" name="Nat. Plants">
        <title>The Aegilops tauschii genome reveals multiple impacts of transposons.</title>
        <authorList>
            <person name="Zhao G."/>
            <person name="Zou C."/>
            <person name="Li K."/>
            <person name="Wang K."/>
            <person name="Li T."/>
            <person name="Gao L."/>
            <person name="Zhang X."/>
            <person name="Wang H."/>
            <person name="Yang Z."/>
            <person name="Liu X."/>
            <person name="Jiang W."/>
            <person name="Mao L."/>
            <person name="Kong X."/>
            <person name="Jiao Y."/>
            <person name="Jia J."/>
        </authorList>
    </citation>
    <scope>NUCLEOTIDE SEQUENCE [LARGE SCALE GENOMIC DNA]</scope>
    <source>
        <strain evidence="3">cv. AL8/78</strain>
    </source>
</reference>
<reference evidence="2" key="5">
    <citation type="journal article" date="2021" name="G3 (Bethesda)">
        <title>Aegilops tauschii genome assembly Aet v5.0 features greater sequence contiguity and improved annotation.</title>
        <authorList>
            <person name="Wang L."/>
            <person name="Zhu T."/>
            <person name="Rodriguez J.C."/>
            <person name="Deal K.R."/>
            <person name="Dubcovsky J."/>
            <person name="McGuire P.E."/>
            <person name="Lux T."/>
            <person name="Spannagl M."/>
            <person name="Mayer K.F.X."/>
            <person name="Baldrich P."/>
            <person name="Meyers B.C."/>
            <person name="Huo N."/>
            <person name="Gu Y.Q."/>
            <person name="Zhou H."/>
            <person name="Devos K.M."/>
            <person name="Bennetzen J.L."/>
            <person name="Unver T."/>
            <person name="Budak H."/>
            <person name="Gulick P.J."/>
            <person name="Galiba G."/>
            <person name="Kalapos B."/>
            <person name="Nelson D.R."/>
            <person name="Li P."/>
            <person name="You F.M."/>
            <person name="Luo M.C."/>
            <person name="Dvorak J."/>
        </authorList>
    </citation>
    <scope>NUCLEOTIDE SEQUENCE [LARGE SCALE GENOMIC DNA]</scope>
    <source>
        <strain evidence="2">cv. AL8/78</strain>
    </source>
</reference>
<evidence type="ECO:0000256" key="1">
    <source>
        <dbReference type="SAM" id="MobiDB-lite"/>
    </source>
</evidence>
<name>A0A453CG85_AEGTS</name>
<feature type="region of interest" description="Disordered" evidence="1">
    <location>
        <begin position="1"/>
        <end position="30"/>
    </location>
</feature>
<evidence type="ECO:0000313" key="3">
    <source>
        <dbReference type="Proteomes" id="UP000015105"/>
    </source>
</evidence>
<dbReference type="Gramene" id="AET2Gv20833400.1">
    <property type="protein sequence ID" value="AET2Gv20833400.1"/>
    <property type="gene ID" value="AET2Gv20833400"/>
</dbReference>
<reference evidence="2" key="4">
    <citation type="submission" date="2019-03" db="UniProtKB">
        <authorList>
            <consortium name="EnsemblPlants"/>
        </authorList>
    </citation>
    <scope>IDENTIFICATION</scope>
</reference>
<accession>A0A453CG85</accession>
<proteinExistence type="predicted"/>
<dbReference type="Proteomes" id="UP000015105">
    <property type="component" value="Chromosome 2D"/>
</dbReference>
<keyword evidence="3" id="KW-1185">Reference proteome</keyword>
<dbReference type="EnsemblPlants" id="AET2Gv20833400.1">
    <property type="protein sequence ID" value="AET2Gv20833400.1"/>
    <property type="gene ID" value="AET2Gv20833400"/>
</dbReference>